<evidence type="ECO:0000313" key="2">
    <source>
        <dbReference type="EMBL" id="SHI60037.1"/>
    </source>
</evidence>
<feature type="transmembrane region" description="Helical" evidence="1">
    <location>
        <begin position="79"/>
        <end position="104"/>
    </location>
</feature>
<dbReference type="SUPFAM" id="SSF54913">
    <property type="entry name" value="GlnB-like"/>
    <property type="match status" value="1"/>
</dbReference>
<keyword evidence="1" id="KW-0812">Transmembrane</keyword>
<proteinExistence type="predicted"/>
<feature type="transmembrane region" description="Helical" evidence="1">
    <location>
        <begin position="261"/>
        <end position="280"/>
    </location>
</feature>
<accession>A0A1M6CGA1</accession>
<dbReference type="EMBL" id="FQZS01000005">
    <property type="protein sequence ID" value="SHI60037.1"/>
    <property type="molecule type" value="Genomic_DNA"/>
</dbReference>
<dbReference type="RefSeq" id="WP_073024704.1">
    <property type="nucleotide sequence ID" value="NZ_FQZS01000005.1"/>
</dbReference>
<sequence>MKTIRVLKETFLSTIPLAVMIIVVCGFIAPMESALDYFKLVVGYVSVILGQTLFLLGLDISILHIGKLVGKSLIKLRKPAYIIFLGFLFGLIATVAEPALAVLARQANMIMPVINSNVLILVFSAGIGMFSGFALLRIMKDINIKAVFTLLYILLFLTIIFVPVEFVALAFDGSGATTGDVSVPFILSLGMGVSSTMSKRKTNDDAFGIIGIASVGPILAAFIYGIILRALNGGNLPPAGMYDPGAAESFAKIIISNLGEVALALLPVLIFFLPFQIFLVKLPKMEFIKIMLGSVIVYIGLIIFLSGIDFGFAFAGKYIGGIFLDMNRPGWFKWLLLLIGFVLGAAITLSEPAVTVLADQLEEITNGHIKKMTIRTTLAIGIGFASLLALIKILTQINILCFLVPLYALAIIMMKFTSPLFVGLAFDSGGVTGGALTSAFLTPLTLGVAQGVGAMVGINAQSILTSGFGVIGFISVTPLIAIQALGIAYELRQKRYQKLAEEDEFMDLKPLFQEENVPEHIYVGEMAQLSISISSSTTKKKSIGIAFWVIIAGRKTKDALLSALLEKNAHLANIIYGRGTAEASYLQNVLGLVPEEQKTMILCLLPDNKSDEVKEMLEENFHFDQPNTGIAFTIPIEHLSF</sequence>
<reference evidence="2 3" key="1">
    <citation type="submission" date="2016-11" db="EMBL/GenBank/DDBJ databases">
        <authorList>
            <person name="Jaros S."/>
            <person name="Januszkiewicz K."/>
            <person name="Wedrychowicz H."/>
        </authorList>
    </citation>
    <scope>NUCLEOTIDE SEQUENCE [LARGE SCALE GENOMIC DNA]</scope>
    <source>
        <strain evidence="2 3">DSM 19022</strain>
    </source>
</reference>
<feature type="transmembrane region" description="Helical" evidence="1">
    <location>
        <begin position="406"/>
        <end position="426"/>
    </location>
</feature>
<feature type="transmembrane region" description="Helical" evidence="1">
    <location>
        <begin position="12"/>
        <end position="31"/>
    </location>
</feature>
<dbReference type="Proteomes" id="UP000184442">
    <property type="component" value="Unassembled WGS sequence"/>
</dbReference>
<dbReference type="InterPro" id="IPR011322">
    <property type="entry name" value="N-reg_PII-like_a/b"/>
</dbReference>
<feature type="transmembrane region" description="Helical" evidence="1">
    <location>
        <begin position="334"/>
        <end position="357"/>
    </location>
</feature>
<keyword evidence="1" id="KW-1133">Transmembrane helix</keyword>
<protein>
    <recommendedName>
        <fullName evidence="4">DUF1538 domain-containing protein</fullName>
    </recommendedName>
</protein>
<feature type="transmembrane region" description="Helical" evidence="1">
    <location>
        <begin position="292"/>
        <end position="314"/>
    </location>
</feature>
<name>A0A1M6CGA1_9FIRM</name>
<evidence type="ECO:0000256" key="1">
    <source>
        <dbReference type="SAM" id="Phobius"/>
    </source>
</evidence>
<feature type="transmembrane region" description="Helical" evidence="1">
    <location>
        <begin position="116"/>
        <end position="136"/>
    </location>
</feature>
<dbReference type="STRING" id="1122184.SAMN02745176_00763"/>
<dbReference type="OrthoDB" id="9805989at2"/>
<keyword evidence="3" id="KW-1185">Reference proteome</keyword>
<feature type="transmembrane region" description="Helical" evidence="1">
    <location>
        <begin position="206"/>
        <end position="227"/>
    </location>
</feature>
<evidence type="ECO:0000313" key="3">
    <source>
        <dbReference type="Proteomes" id="UP000184442"/>
    </source>
</evidence>
<feature type="transmembrane region" description="Helical" evidence="1">
    <location>
        <begin position="470"/>
        <end position="489"/>
    </location>
</feature>
<feature type="transmembrane region" description="Helical" evidence="1">
    <location>
        <begin position="148"/>
        <end position="171"/>
    </location>
</feature>
<organism evidence="2 3">
    <name type="scientific">Lutispora thermophila DSM 19022</name>
    <dbReference type="NCBI Taxonomy" id="1122184"/>
    <lineage>
        <taxon>Bacteria</taxon>
        <taxon>Bacillati</taxon>
        <taxon>Bacillota</taxon>
        <taxon>Clostridia</taxon>
        <taxon>Lutisporales</taxon>
        <taxon>Lutisporaceae</taxon>
        <taxon>Lutispora</taxon>
    </lineage>
</organism>
<dbReference type="Pfam" id="PF07556">
    <property type="entry name" value="DUF1538"/>
    <property type="match status" value="2"/>
</dbReference>
<feature type="transmembrane region" description="Helical" evidence="1">
    <location>
        <begin position="37"/>
        <end position="58"/>
    </location>
</feature>
<keyword evidence="1" id="KW-0472">Membrane</keyword>
<evidence type="ECO:0008006" key="4">
    <source>
        <dbReference type="Google" id="ProtNLM"/>
    </source>
</evidence>
<gene>
    <name evidence="2" type="ORF">SAMN02745176_00763</name>
</gene>
<dbReference type="AlphaFoldDB" id="A0A1M6CGA1"/>
<feature type="transmembrane region" description="Helical" evidence="1">
    <location>
        <begin position="438"/>
        <end position="458"/>
    </location>
</feature>
<feature type="transmembrane region" description="Helical" evidence="1">
    <location>
        <begin position="378"/>
        <end position="400"/>
    </location>
</feature>
<dbReference type="InterPro" id="IPR011435">
    <property type="entry name" value="UmpAB"/>
</dbReference>